<proteinExistence type="predicted"/>
<dbReference type="EMBL" id="JAPZBU010000009">
    <property type="protein sequence ID" value="KAJ5388737.1"/>
    <property type="molecule type" value="Genomic_DNA"/>
</dbReference>
<dbReference type="GO" id="GO:0006355">
    <property type="term" value="P:regulation of DNA-templated transcription"/>
    <property type="evidence" value="ECO:0007669"/>
    <property type="project" value="InterPro"/>
</dbReference>
<evidence type="ECO:0000313" key="3">
    <source>
        <dbReference type="Proteomes" id="UP001147747"/>
    </source>
</evidence>
<evidence type="ECO:0000256" key="1">
    <source>
        <dbReference type="SAM" id="MobiDB-lite"/>
    </source>
</evidence>
<evidence type="ECO:0000313" key="2">
    <source>
        <dbReference type="EMBL" id="KAJ5388737.1"/>
    </source>
</evidence>
<dbReference type="AlphaFoldDB" id="A0A9W9VSR2"/>
<gene>
    <name evidence="2" type="ORF">N7509_011278</name>
</gene>
<name>A0A9W9VSR2_9EURO</name>
<dbReference type="Proteomes" id="UP001147747">
    <property type="component" value="Unassembled WGS sequence"/>
</dbReference>
<comment type="caution">
    <text evidence="2">The sequence shown here is derived from an EMBL/GenBank/DDBJ whole genome shotgun (WGS) entry which is preliminary data.</text>
</comment>
<sequence length="622" mass="69063">MSGLEILGVVASTLQIAEIGMRLSVKLCSFYRQIKDADRSAERLANDVSLTCSILHQLGKILEQDIETKICSQQAFLTAREVLNECEKIFKQIEDAVEKKDPGSGKTKWERGTRRLTIVVLGPDLDVLKSHLDRLKSTMLLMLNVIIYARDIKRYVISIKDWKSACAFITIYARSSHDSFLGSQRQLIEALLREKINFDAGRNHVNETVNINTNKDEEIRSPQLTMMAQPNQTTCRGPSPDSEIDKYHNLVRSLLQEIDACQATFPRDRHVRIRDGVITVHEAELAMFRESHGEEAIRAFDSPIFERIEPFNFNKGGHGPSAFEPPQKKPLPKPRSIFTPIDDSGSVLALHFANAPWTKSSQDGQKTETFQNNIPDDIPESRNGTRIVPYRPRLKLSIDIPSENSATAESSPVNSSATQTEDMGKYSPSTEITLPPPSPPAEESPSTGAQGSSNSISPSLRRASTDSLGLRTGNRRVMGGYNNEDPTNKMKRTFSRDLHVPNMRPDGFDDSLSDSSGVEVAPPPASPSMTFWDWEDALDGSPPPLLPSPEFFHPWPSFVLPSEGDATGREDEGTSNSSYMAHRLDSQTHAFYGDSVSVGVLAPDIKDLLVAWTTIAPEDIYL</sequence>
<reference evidence="2" key="2">
    <citation type="journal article" date="2023" name="IMA Fungus">
        <title>Comparative genomic study of the Penicillium genus elucidates a diverse pangenome and 15 lateral gene transfer events.</title>
        <authorList>
            <person name="Petersen C."/>
            <person name="Sorensen T."/>
            <person name="Nielsen M.R."/>
            <person name="Sondergaard T.E."/>
            <person name="Sorensen J.L."/>
            <person name="Fitzpatrick D.A."/>
            <person name="Frisvad J.C."/>
            <person name="Nielsen K.L."/>
        </authorList>
    </citation>
    <scope>NUCLEOTIDE SEQUENCE</scope>
    <source>
        <strain evidence="2">IBT 29677</strain>
    </source>
</reference>
<feature type="compositionally biased region" description="Polar residues" evidence="1">
    <location>
        <begin position="402"/>
        <end position="421"/>
    </location>
</feature>
<dbReference type="PANTHER" id="PTHR36167:SF4">
    <property type="entry name" value="FUNGAL N-TERMINAL DOMAIN-CONTAINING PROTEIN"/>
    <property type="match status" value="1"/>
</dbReference>
<keyword evidence="3" id="KW-1185">Reference proteome</keyword>
<dbReference type="PANTHER" id="PTHR36167">
    <property type="entry name" value="C2H2 FINGER DOMAIN TRANSCRIPTION FACTOR (EUROFUNG)-RELATED"/>
    <property type="match status" value="1"/>
</dbReference>
<feature type="compositionally biased region" description="Polar residues" evidence="1">
    <location>
        <begin position="358"/>
        <end position="374"/>
    </location>
</feature>
<reference evidence="2" key="1">
    <citation type="submission" date="2022-12" db="EMBL/GenBank/DDBJ databases">
        <authorList>
            <person name="Petersen C."/>
        </authorList>
    </citation>
    <scope>NUCLEOTIDE SEQUENCE</scope>
    <source>
        <strain evidence="2">IBT 29677</strain>
    </source>
</reference>
<dbReference type="OrthoDB" id="5431013at2759"/>
<dbReference type="GeneID" id="81374895"/>
<dbReference type="RefSeq" id="XP_056486535.1">
    <property type="nucleotide sequence ID" value="XM_056635915.1"/>
</dbReference>
<protein>
    <recommendedName>
        <fullName evidence="4">Fungal N-terminal domain-containing protein</fullName>
    </recommendedName>
</protein>
<feature type="region of interest" description="Disordered" evidence="1">
    <location>
        <begin position="402"/>
        <end position="490"/>
    </location>
</feature>
<feature type="compositionally biased region" description="Polar residues" evidence="1">
    <location>
        <begin position="448"/>
        <end position="458"/>
    </location>
</feature>
<accession>A0A9W9VSR2</accession>
<evidence type="ECO:0008006" key="4">
    <source>
        <dbReference type="Google" id="ProtNLM"/>
    </source>
</evidence>
<organism evidence="2 3">
    <name type="scientific">Penicillium cosmopolitanum</name>
    <dbReference type="NCBI Taxonomy" id="1131564"/>
    <lineage>
        <taxon>Eukaryota</taxon>
        <taxon>Fungi</taxon>
        <taxon>Dikarya</taxon>
        <taxon>Ascomycota</taxon>
        <taxon>Pezizomycotina</taxon>
        <taxon>Eurotiomycetes</taxon>
        <taxon>Eurotiomycetidae</taxon>
        <taxon>Eurotiales</taxon>
        <taxon>Aspergillaceae</taxon>
        <taxon>Penicillium</taxon>
    </lineage>
</organism>
<dbReference type="InterPro" id="IPR039327">
    <property type="entry name" value="CON7-like"/>
</dbReference>
<feature type="region of interest" description="Disordered" evidence="1">
    <location>
        <begin position="358"/>
        <end position="389"/>
    </location>
</feature>